<evidence type="ECO:0000256" key="7">
    <source>
        <dbReference type="ARBA" id="ARBA00023014"/>
    </source>
</evidence>
<feature type="domain" description="2Fe-2S ferredoxin-type" evidence="10">
    <location>
        <begin position="28"/>
        <end position="87"/>
    </location>
</feature>
<dbReference type="GO" id="GO:0051537">
    <property type="term" value="F:2 iron, 2 sulfur cluster binding"/>
    <property type="evidence" value="ECO:0007669"/>
    <property type="project" value="UniProtKB-KW"/>
</dbReference>
<comment type="similarity">
    <text evidence="1">Belongs to the 2Fe2S plant-type ferredoxin family.</text>
</comment>
<keyword evidence="2" id="KW-0813">Transport</keyword>
<dbReference type="PANTHER" id="PTHR43112">
    <property type="entry name" value="FERREDOXIN"/>
    <property type="match status" value="1"/>
</dbReference>
<accession>A0A505DC87</accession>
<reference evidence="11 12" key="1">
    <citation type="submission" date="2019-06" db="EMBL/GenBank/DDBJ databases">
        <title>Streptomyces sporangiiformans sp. nov., a novel actinomycete isolated from soil in Mount Song.</title>
        <authorList>
            <person name="Han L."/>
        </authorList>
    </citation>
    <scope>NUCLEOTIDE SEQUENCE [LARGE SCALE GENOMIC DNA]</scope>
    <source>
        <strain evidence="11 12">NEAU-SSA 1</strain>
    </source>
</reference>
<keyword evidence="7" id="KW-0411">Iron-sulfur</keyword>
<evidence type="ECO:0000256" key="3">
    <source>
        <dbReference type="ARBA" id="ARBA00022714"/>
    </source>
</evidence>
<protein>
    <submittedName>
        <fullName evidence="11">2Fe-2S iron-sulfur cluster binding domain-containing protein</fullName>
    </submittedName>
</protein>
<dbReference type="Gene3D" id="3.10.20.30">
    <property type="match status" value="1"/>
</dbReference>
<dbReference type="OrthoDB" id="9796486at2"/>
<dbReference type="Proteomes" id="UP000317378">
    <property type="component" value="Unassembled WGS sequence"/>
</dbReference>
<dbReference type="InterPro" id="IPR001041">
    <property type="entry name" value="2Fe-2S_ferredoxin-type"/>
</dbReference>
<evidence type="ECO:0000256" key="2">
    <source>
        <dbReference type="ARBA" id="ARBA00022448"/>
    </source>
</evidence>
<dbReference type="PROSITE" id="PS00197">
    <property type="entry name" value="2FE2S_FER_1"/>
    <property type="match status" value="1"/>
</dbReference>
<dbReference type="InterPro" id="IPR006058">
    <property type="entry name" value="2Fe2S_fd_BS"/>
</dbReference>
<evidence type="ECO:0000256" key="4">
    <source>
        <dbReference type="ARBA" id="ARBA00022723"/>
    </source>
</evidence>
<sequence length="130" mass="13851">MTGRPAAPTTDRDDATGRGPTSEFTVVLDGRATTFAAPCHRSILDGAQQARPDLPYACKGGVCGTCRALVTDGDADMRRNYALEPAEVHRLLRLRTHLRPHRATAAGEGAGYRAQQGRPRSALQAAPKSV</sequence>
<name>A0A505DC87_9ACTN</name>
<dbReference type="GO" id="GO:0046872">
    <property type="term" value="F:metal ion binding"/>
    <property type="evidence" value="ECO:0007669"/>
    <property type="project" value="UniProtKB-KW"/>
</dbReference>
<dbReference type="InterPro" id="IPR036010">
    <property type="entry name" value="2Fe-2S_ferredoxin-like_sf"/>
</dbReference>
<evidence type="ECO:0000313" key="11">
    <source>
        <dbReference type="EMBL" id="TPQ16896.1"/>
    </source>
</evidence>
<dbReference type="EMBL" id="VCHX02000319">
    <property type="protein sequence ID" value="TPQ16896.1"/>
    <property type="molecule type" value="Genomic_DNA"/>
</dbReference>
<feature type="region of interest" description="Disordered" evidence="9">
    <location>
        <begin position="99"/>
        <end position="130"/>
    </location>
</feature>
<dbReference type="PANTHER" id="PTHR43112:SF3">
    <property type="entry name" value="FERREDOXIN-2, CHLOROPLASTIC"/>
    <property type="match status" value="1"/>
</dbReference>
<dbReference type="InterPro" id="IPR012675">
    <property type="entry name" value="Beta-grasp_dom_sf"/>
</dbReference>
<dbReference type="SUPFAM" id="SSF54292">
    <property type="entry name" value="2Fe-2S ferredoxin-like"/>
    <property type="match status" value="1"/>
</dbReference>
<evidence type="ECO:0000256" key="5">
    <source>
        <dbReference type="ARBA" id="ARBA00022982"/>
    </source>
</evidence>
<gene>
    <name evidence="11" type="ORF">FGD71_039355</name>
</gene>
<feature type="region of interest" description="Disordered" evidence="9">
    <location>
        <begin position="1"/>
        <end position="23"/>
    </location>
</feature>
<keyword evidence="12" id="KW-1185">Reference proteome</keyword>
<evidence type="ECO:0000256" key="9">
    <source>
        <dbReference type="SAM" id="MobiDB-lite"/>
    </source>
</evidence>
<evidence type="ECO:0000313" key="12">
    <source>
        <dbReference type="Proteomes" id="UP000317378"/>
    </source>
</evidence>
<organism evidence="11 12">
    <name type="scientific">Streptomyces sporangiiformans</name>
    <dbReference type="NCBI Taxonomy" id="2315329"/>
    <lineage>
        <taxon>Bacteria</taxon>
        <taxon>Bacillati</taxon>
        <taxon>Actinomycetota</taxon>
        <taxon>Actinomycetes</taxon>
        <taxon>Kitasatosporales</taxon>
        <taxon>Streptomycetaceae</taxon>
        <taxon>Streptomyces</taxon>
    </lineage>
</organism>
<comment type="caution">
    <text evidence="11">The sequence shown here is derived from an EMBL/GenBank/DDBJ whole genome shotgun (WGS) entry which is preliminary data.</text>
</comment>
<dbReference type="Pfam" id="PF00111">
    <property type="entry name" value="Fer2"/>
    <property type="match status" value="1"/>
</dbReference>
<keyword evidence="5" id="KW-0249">Electron transport</keyword>
<dbReference type="AlphaFoldDB" id="A0A505DC87"/>
<evidence type="ECO:0000256" key="8">
    <source>
        <dbReference type="ARBA" id="ARBA00034078"/>
    </source>
</evidence>
<keyword evidence="4" id="KW-0479">Metal-binding</keyword>
<comment type="cofactor">
    <cofactor evidence="8">
        <name>[2Fe-2S] cluster</name>
        <dbReference type="ChEBI" id="CHEBI:190135"/>
    </cofactor>
</comment>
<keyword evidence="6" id="KW-0408">Iron</keyword>
<keyword evidence="3" id="KW-0001">2Fe-2S</keyword>
<evidence type="ECO:0000256" key="6">
    <source>
        <dbReference type="ARBA" id="ARBA00023004"/>
    </source>
</evidence>
<evidence type="ECO:0000256" key="1">
    <source>
        <dbReference type="ARBA" id="ARBA00007874"/>
    </source>
</evidence>
<dbReference type="CDD" id="cd00207">
    <property type="entry name" value="fer2"/>
    <property type="match status" value="1"/>
</dbReference>
<proteinExistence type="inferred from homology"/>
<evidence type="ECO:0000259" key="10">
    <source>
        <dbReference type="Pfam" id="PF00111"/>
    </source>
</evidence>